<feature type="domain" description="Phospholipase/carboxylesterase/thioesterase" evidence="3">
    <location>
        <begin position="7"/>
        <end position="212"/>
    </location>
</feature>
<dbReference type="EMBL" id="UOFN01000050">
    <property type="protein sequence ID" value="VAW75623.1"/>
    <property type="molecule type" value="Genomic_DNA"/>
</dbReference>
<dbReference type="AlphaFoldDB" id="A0A3B0YHL2"/>
<dbReference type="InterPro" id="IPR029058">
    <property type="entry name" value="AB_hydrolase_fold"/>
</dbReference>
<proteinExistence type="inferred from homology"/>
<evidence type="ECO:0000256" key="1">
    <source>
        <dbReference type="ARBA" id="ARBA00006499"/>
    </source>
</evidence>
<organism evidence="4">
    <name type="scientific">hydrothermal vent metagenome</name>
    <dbReference type="NCBI Taxonomy" id="652676"/>
    <lineage>
        <taxon>unclassified sequences</taxon>
        <taxon>metagenomes</taxon>
        <taxon>ecological metagenomes</taxon>
    </lineage>
</organism>
<dbReference type="SUPFAM" id="SSF53474">
    <property type="entry name" value="alpha/beta-Hydrolases"/>
    <property type="match status" value="1"/>
</dbReference>
<dbReference type="Pfam" id="PF02230">
    <property type="entry name" value="Abhydrolase_2"/>
    <property type="match status" value="1"/>
</dbReference>
<keyword evidence="2" id="KW-0378">Hydrolase</keyword>
<dbReference type="PANTHER" id="PTHR10655">
    <property type="entry name" value="LYSOPHOSPHOLIPASE-RELATED"/>
    <property type="match status" value="1"/>
</dbReference>
<dbReference type="GO" id="GO:0016787">
    <property type="term" value="F:hydrolase activity"/>
    <property type="evidence" value="ECO:0007669"/>
    <property type="project" value="UniProtKB-KW"/>
</dbReference>
<sequence length="219" mass="24302">MLEMVEIEPQGEAKSAVIWLHGLGASGHDFEPLVRDWGLADSHGIRFIFPHAPEQPVTLNGGMVMRSWYDLYDLSFDKGEDAEGIENGRQQLLSLVAREQERGIPSERIVLAGFSQGGALVLHTALRIAEPLAGVLALSCYLPLGATLAAEKRADPKQLVIRIDHGEQDPVVSIAAAERCREALEAQGYHVDFHRWPMQHSLCPSQVRSLYDWFVERLG</sequence>
<reference evidence="4" key="1">
    <citation type="submission" date="2018-06" db="EMBL/GenBank/DDBJ databases">
        <authorList>
            <person name="Zhirakovskaya E."/>
        </authorList>
    </citation>
    <scope>NUCLEOTIDE SEQUENCE</scope>
</reference>
<gene>
    <name evidence="4" type="ORF">MNBD_GAMMA15-893</name>
</gene>
<accession>A0A3B0YHL2</accession>
<evidence type="ECO:0000313" key="4">
    <source>
        <dbReference type="EMBL" id="VAW75623.1"/>
    </source>
</evidence>
<evidence type="ECO:0000256" key="2">
    <source>
        <dbReference type="ARBA" id="ARBA00022801"/>
    </source>
</evidence>
<dbReference type="InterPro" id="IPR003140">
    <property type="entry name" value="PLipase/COase/thioEstase"/>
</dbReference>
<comment type="similarity">
    <text evidence="1">Belongs to the AB hydrolase superfamily. AB hydrolase 2 family.</text>
</comment>
<evidence type="ECO:0000259" key="3">
    <source>
        <dbReference type="Pfam" id="PF02230"/>
    </source>
</evidence>
<protein>
    <recommendedName>
        <fullName evidence="3">Phospholipase/carboxylesterase/thioesterase domain-containing protein</fullName>
    </recommendedName>
</protein>
<dbReference type="Gene3D" id="3.40.50.1820">
    <property type="entry name" value="alpha/beta hydrolase"/>
    <property type="match status" value="1"/>
</dbReference>
<name>A0A3B0YHL2_9ZZZZ</name>
<dbReference type="PANTHER" id="PTHR10655:SF17">
    <property type="entry name" value="LYSOPHOSPHOLIPASE-LIKE PROTEIN 1"/>
    <property type="match status" value="1"/>
</dbReference>
<dbReference type="InterPro" id="IPR050565">
    <property type="entry name" value="LYPA1-2/EST-like"/>
</dbReference>